<accession>A0AAU7U5H0</accession>
<dbReference type="AlphaFoldDB" id="A0AAU7U5H0"/>
<dbReference type="EMBL" id="CP158297">
    <property type="protein sequence ID" value="XBV83596.1"/>
    <property type="molecule type" value="Genomic_DNA"/>
</dbReference>
<organism evidence="1">
    <name type="scientific">Deinococcus sonorensis KR-87</name>
    <dbReference type="NCBI Taxonomy" id="694439"/>
    <lineage>
        <taxon>Bacteria</taxon>
        <taxon>Thermotogati</taxon>
        <taxon>Deinococcota</taxon>
        <taxon>Deinococci</taxon>
        <taxon>Deinococcales</taxon>
        <taxon>Deinococcaceae</taxon>
        <taxon>Deinococcus</taxon>
    </lineage>
</organism>
<sequence length="220" mass="24085">MAILLVVGTLLAFVLFAALYEAWAGRRRNAMAVRIQVLFEHGEDVKRSLQRLARRHDPDAQDALITLLRESAQLVLHDREDWAYGTVDRQAVVGEDAANSLVGQWATTARAAFETQTTSQYQNGDASHGYRHEPSTPGKVGGLYLAVTVCASTSGLTFPEAPGETARDVETALQTLCGVESGQLLRLEVVWSPDGDGELLSEDQAIRRYPTLTPVRWAHG</sequence>
<dbReference type="InterPro" id="IPR010903">
    <property type="entry name" value="DUF1517"/>
</dbReference>
<geneLocation type="plasmid" evidence="1">
    <name>pDson01</name>
</geneLocation>
<dbReference type="InterPro" id="IPR053023">
    <property type="entry name" value="FLAP_modulator"/>
</dbReference>
<dbReference type="KEGG" id="dsc:ABOD76_02610"/>
<dbReference type="RefSeq" id="WP_350241185.1">
    <property type="nucleotide sequence ID" value="NZ_CP158297.1"/>
</dbReference>
<name>A0AAU7U5H0_9DEIO</name>
<evidence type="ECO:0000313" key="1">
    <source>
        <dbReference type="EMBL" id="XBV83596.1"/>
    </source>
</evidence>
<dbReference type="PANTHER" id="PTHR33975:SF2">
    <property type="entry name" value="MYELIN-ASSOCIATED OLIGODENDROCYTE BASIC PROTEIN"/>
    <property type="match status" value="1"/>
</dbReference>
<gene>
    <name evidence="1" type="ORF">ABOD76_02610</name>
</gene>
<keyword evidence="1" id="KW-0614">Plasmid</keyword>
<proteinExistence type="predicted"/>
<protein>
    <submittedName>
        <fullName evidence="1">DUF1517 domain-containing protein</fullName>
    </submittedName>
</protein>
<dbReference type="PANTHER" id="PTHR33975">
    <property type="entry name" value="MYELIN-ASSOCIATED OLIGODENDROCYTE BASIC PROTEIN"/>
    <property type="match status" value="1"/>
</dbReference>
<dbReference type="Pfam" id="PF07466">
    <property type="entry name" value="DUF1517"/>
    <property type="match status" value="1"/>
</dbReference>
<reference evidence="1" key="1">
    <citation type="submission" date="2024-06" db="EMBL/GenBank/DDBJ databases">
        <title>Draft Genome Sequence of Deinococcus sonorensis Type Strain KR-87, a Biofilm Producing Representative of the Genus Deinococcus.</title>
        <authorList>
            <person name="Boren L.S."/>
            <person name="Grosso R.A."/>
            <person name="Hugenberg-Cox A.N."/>
            <person name="Hill J.T.E."/>
            <person name="Albert C.M."/>
            <person name="Tuohy J.M."/>
        </authorList>
    </citation>
    <scope>NUCLEOTIDE SEQUENCE</scope>
    <source>
        <strain evidence="1">KR-87</strain>
        <plasmid evidence="1">pDson01</plasmid>
    </source>
</reference>